<keyword evidence="1" id="KW-0812">Transmembrane</keyword>
<proteinExistence type="predicted"/>
<keyword evidence="1" id="KW-0472">Membrane</keyword>
<evidence type="ECO:0000256" key="1">
    <source>
        <dbReference type="SAM" id="Phobius"/>
    </source>
</evidence>
<protein>
    <submittedName>
        <fullName evidence="3">Uncharacterized protein</fullName>
    </submittedName>
</protein>
<feature type="non-terminal residue" evidence="3">
    <location>
        <position position="283"/>
    </location>
</feature>
<accession>A0AA36FQ99</accession>
<keyword evidence="1" id="KW-1133">Transmembrane helix</keyword>
<dbReference type="AlphaFoldDB" id="A0AA36FQ99"/>
<feature type="transmembrane region" description="Helical" evidence="1">
    <location>
        <begin position="229"/>
        <end position="260"/>
    </location>
</feature>
<comment type="caution">
    <text evidence="3">The sequence shown here is derived from an EMBL/GenBank/DDBJ whole genome shotgun (WGS) entry which is preliminary data.</text>
</comment>
<reference evidence="3" key="1">
    <citation type="submission" date="2023-06" db="EMBL/GenBank/DDBJ databases">
        <authorList>
            <person name="Delattre M."/>
        </authorList>
    </citation>
    <scope>NUCLEOTIDE SEQUENCE</scope>
    <source>
        <strain evidence="3">AF72</strain>
    </source>
</reference>
<evidence type="ECO:0000313" key="4">
    <source>
        <dbReference type="Proteomes" id="UP001177023"/>
    </source>
</evidence>
<name>A0AA36FQ99_9BILA</name>
<evidence type="ECO:0000313" key="3">
    <source>
        <dbReference type="EMBL" id="CAJ0560322.1"/>
    </source>
</evidence>
<evidence type="ECO:0000256" key="2">
    <source>
        <dbReference type="SAM" id="SignalP"/>
    </source>
</evidence>
<keyword evidence="2" id="KW-0732">Signal</keyword>
<feature type="chain" id="PRO_5041460121" evidence="2">
    <location>
        <begin position="22"/>
        <end position="283"/>
    </location>
</feature>
<dbReference type="EMBL" id="CATQJA010000441">
    <property type="protein sequence ID" value="CAJ0560322.1"/>
    <property type="molecule type" value="Genomic_DNA"/>
</dbReference>
<gene>
    <name evidence="3" type="ORF">MSPICULIGERA_LOCUS1520</name>
</gene>
<keyword evidence="4" id="KW-1185">Reference proteome</keyword>
<organism evidence="3 4">
    <name type="scientific">Mesorhabditis spiculigera</name>
    <dbReference type="NCBI Taxonomy" id="96644"/>
    <lineage>
        <taxon>Eukaryota</taxon>
        <taxon>Metazoa</taxon>
        <taxon>Ecdysozoa</taxon>
        <taxon>Nematoda</taxon>
        <taxon>Chromadorea</taxon>
        <taxon>Rhabditida</taxon>
        <taxon>Rhabditina</taxon>
        <taxon>Rhabditomorpha</taxon>
        <taxon>Rhabditoidea</taxon>
        <taxon>Rhabditidae</taxon>
        <taxon>Mesorhabditinae</taxon>
        <taxon>Mesorhabditis</taxon>
    </lineage>
</organism>
<sequence length="283" mass="30829">MNAWAIWVLLAALAAAGPDHAKNEVEELFARAKQRINDVGRKDIQMKNVGTTSSPVPAPIPLPPNDITAEGQDVKEMKNVGTTSSPVPAPIPLPPNDITAEGQVVKRLQNPSATGPSTVDLPEHSASRRFFMIPTSYGTTSPAVSHSTPYAKAFAQELGEDPLIRWLVQFAQHLYENIWLPVSENDVAKEVLAALIQKAVEVCLGRPKRQLQDHSTVGIWRVAYTGAVIFVYTCVIITFYVFLITIFGAVLNIIALSLFLHEHVWCPLLAASRRPAAIARVGA</sequence>
<feature type="signal peptide" evidence="2">
    <location>
        <begin position="1"/>
        <end position="21"/>
    </location>
</feature>
<dbReference type="Proteomes" id="UP001177023">
    <property type="component" value="Unassembled WGS sequence"/>
</dbReference>